<dbReference type="Proteomes" id="UP000871786">
    <property type="component" value="Unassembled WGS sequence"/>
</dbReference>
<dbReference type="Gene3D" id="1.20.1600.10">
    <property type="entry name" value="Outer membrane efflux proteins (OEP)"/>
    <property type="match status" value="1"/>
</dbReference>
<evidence type="ECO:0000256" key="3">
    <source>
        <dbReference type="RuleBase" id="RU362097"/>
    </source>
</evidence>
<comment type="subcellular location">
    <subcellularLocation>
        <location evidence="1 3">Cell outer membrane</location>
        <topology evidence="1 3">Lipid-anchor</topology>
    </subcellularLocation>
</comment>
<keyword evidence="3" id="KW-0449">Lipoprotein</keyword>
<dbReference type="InterPro" id="IPR003423">
    <property type="entry name" value="OMP_efflux"/>
</dbReference>
<protein>
    <submittedName>
        <fullName evidence="4">Efflux transporter outer membrane subunit</fullName>
    </submittedName>
</protein>
<dbReference type="RefSeq" id="WP_000197522.1">
    <property type="nucleotide sequence ID" value="NZ_CAIZUK010000047.1"/>
</dbReference>
<accession>A0A6D1B3N3</accession>
<organism evidence="4">
    <name type="scientific">Escherichia coli</name>
    <dbReference type="NCBI Taxonomy" id="562"/>
    <lineage>
        <taxon>Bacteria</taxon>
        <taxon>Pseudomonadati</taxon>
        <taxon>Pseudomonadota</taxon>
        <taxon>Gammaproteobacteria</taxon>
        <taxon>Enterobacterales</taxon>
        <taxon>Enterobacteriaceae</taxon>
        <taxon>Escherichia</taxon>
    </lineage>
</organism>
<dbReference type="PANTHER" id="PTHR30203:SF32">
    <property type="entry name" value="CATION EFFLUX SYSTEM PROTEIN CUSC"/>
    <property type="match status" value="1"/>
</dbReference>
<dbReference type="AlphaFoldDB" id="A0A6D1B3N3"/>
<keyword evidence="3" id="KW-1134">Transmembrane beta strand</keyword>
<comment type="similarity">
    <text evidence="2 3">Belongs to the outer membrane factor (OMF) (TC 1.B.17) family.</text>
</comment>
<dbReference type="SUPFAM" id="SSF56954">
    <property type="entry name" value="Outer membrane efflux proteins (OEP)"/>
    <property type="match status" value="1"/>
</dbReference>
<dbReference type="GO" id="GO:0009279">
    <property type="term" value="C:cell outer membrane"/>
    <property type="evidence" value="ECO:0007669"/>
    <property type="project" value="UniProtKB-SubCell"/>
</dbReference>
<sequence length="509" mass="55518">MTRLPLAYSPQPQGAISAPQPLALRAAIGALLAATLSGCISLAPETRTPALPVPDAWPSTMPSTGEGPSNAHGQPWRDYFTDPVLQRLIETALDNNRDLRTAALRVAEARATFRIQRSDRFPEIGVGGQAARARIPADLNLSNREQVGGEYRAEVGLSSWELDLWGRVRNLEESALQSWLATDAARQAVQVALVGQVADGYLGLRELQERTENARRTVASREESYRIFNRRYEVGSTSKLELTQVQTLLTQAQSLHAELEQARETQVNALRQLIGGDPGPLPQSAAFDETTVLAELAPGLPSELLTGRPDIIAAERRLRASNANIGAARAAFFPRIALTATWGTASSELDGLFDAGSRAWTFLPRIDLPIFDGGRRQANLDLSEVRRDLAVTGYEQTIQTAFREVADALSARTWRARQLEVQRTAQQAQAERARLAQLRYDSGSATYLEVLDAQRDLLDSEQQLVQVRRALLSSQVSLYTALGGGSLTSPQGRASQVSHPLSTDFPSTP</sequence>
<keyword evidence="3" id="KW-0564">Palmitate</keyword>
<dbReference type="PANTHER" id="PTHR30203">
    <property type="entry name" value="OUTER MEMBRANE CATION EFFLUX PROTEIN"/>
    <property type="match status" value="1"/>
</dbReference>
<gene>
    <name evidence="4" type="ORF">J5U05_003756</name>
</gene>
<dbReference type="Gene3D" id="2.20.200.10">
    <property type="entry name" value="Outer membrane efflux proteins (OEP)"/>
    <property type="match status" value="1"/>
</dbReference>
<proteinExistence type="inferred from homology"/>
<reference evidence="4" key="1">
    <citation type="journal article" date="2018" name="Genome Biol.">
        <title>SKESA: strategic k-mer extension for scrupulous assemblies.</title>
        <authorList>
            <person name="Souvorov A."/>
            <person name="Agarwala R."/>
            <person name="Lipman D.J."/>
        </authorList>
    </citation>
    <scope>NUCLEOTIDE SEQUENCE</scope>
    <source>
        <strain evidence="4">ST-87-5</strain>
    </source>
</reference>
<reference evidence="4" key="2">
    <citation type="submission" date="2021-03" db="EMBL/GenBank/DDBJ databases">
        <authorList>
            <consortium name="NCBI Pathogen Detection Project"/>
        </authorList>
    </citation>
    <scope>NUCLEOTIDE SEQUENCE</scope>
    <source>
        <strain evidence="4">ST-87-5</strain>
    </source>
</reference>
<evidence type="ECO:0000256" key="1">
    <source>
        <dbReference type="ARBA" id="ARBA00004459"/>
    </source>
</evidence>
<evidence type="ECO:0000313" key="4">
    <source>
        <dbReference type="EMBL" id="HBA4248553.1"/>
    </source>
</evidence>
<dbReference type="GO" id="GO:0015562">
    <property type="term" value="F:efflux transmembrane transporter activity"/>
    <property type="evidence" value="ECO:0007669"/>
    <property type="project" value="InterPro"/>
</dbReference>
<comment type="caution">
    <text evidence="4">The sequence shown here is derived from an EMBL/GenBank/DDBJ whole genome shotgun (WGS) entry which is preliminary data.</text>
</comment>
<name>A0A6D1B3N3_ECOLX</name>
<keyword evidence="3" id="KW-0812">Transmembrane</keyword>
<evidence type="ECO:0000256" key="2">
    <source>
        <dbReference type="ARBA" id="ARBA00007613"/>
    </source>
</evidence>
<dbReference type="Pfam" id="PF02321">
    <property type="entry name" value="OEP"/>
    <property type="match status" value="2"/>
</dbReference>
<keyword evidence="3" id="KW-0472">Membrane</keyword>
<dbReference type="InterPro" id="IPR010131">
    <property type="entry name" value="MdtP/NodT-like"/>
</dbReference>
<dbReference type="NCBIfam" id="TIGR01845">
    <property type="entry name" value="outer_NodT"/>
    <property type="match status" value="1"/>
</dbReference>
<dbReference type="EMBL" id="DADRWU010000042">
    <property type="protein sequence ID" value="HBA4248553.1"/>
    <property type="molecule type" value="Genomic_DNA"/>
</dbReference>